<evidence type="ECO:0000259" key="9">
    <source>
        <dbReference type="Pfam" id="PF13632"/>
    </source>
</evidence>
<feature type="compositionally biased region" description="Basic and acidic residues" evidence="7">
    <location>
        <begin position="276"/>
        <end position="288"/>
    </location>
</feature>
<evidence type="ECO:0000313" key="11">
    <source>
        <dbReference type="Proteomes" id="UP001497392"/>
    </source>
</evidence>
<evidence type="ECO:0000256" key="1">
    <source>
        <dbReference type="ARBA" id="ARBA00004141"/>
    </source>
</evidence>
<feature type="region of interest" description="Disordered" evidence="7">
    <location>
        <begin position="158"/>
        <end position="178"/>
    </location>
</feature>
<evidence type="ECO:0000256" key="8">
    <source>
        <dbReference type="SAM" id="Phobius"/>
    </source>
</evidence>
<dbReference type="Proteomes" id="UP001497392">
    <property type="component" value="Unassembled WGS sequence"/>
</dbReference>
<comment type="subcellular location">
    <subcellularLocation>
        <location evidence="1">Membrane</location>
        <topology evidence="1">Multi-pass membrane protein</topology>
    </subcellularLocation>
</comment>
<evidence type="ECO:0000256" key="5">
    <source>
        <dbReference type="ARBA" id="ARBA00022989"/>
    </source>
</evidence>
<name>A0ABP1FJ18_9CHLO</name>
<feature type="transmembrane region" description="Helical" evidence="8">
    <location>
        <begin position="427"/>
        <end position="448"/>
    </location>
</feature>
<feature type="transmembrane region" description="Helical" evidence="8">
    <location>
        <begin position="971"/>
        <end position="993"/>
    </location>
</feature>
<feature type="transmembrane region" description="Helical" evidence="8">
    <location>
        <begin position="826"/>
        <end position="859"/>
    </location>
</feature>
<reference evidence="10 11" key="1">
    <citation type="submission" date="2024-06" db="EMBL/GenBank/DDBJ databases">
        <authorList>
            <person name="Kraege A."/>
            <person name="Thomma B."/>
        </authorList>
    </citation>
    <scope>NUCLEOTIDE SEQUENCE [LARGE SCALE GENOMIC DNA]</scope>
</reference>
<dbReference type="PANTHER" id="PTHR43867:SF2">
    <property type="entry name" value="CELLULOSE SYNTHASE CATALYTIC SUBUNIT A [UDP-FORMING]"/>
    <property type="match status" value="1"/>
</dbReference>
<evidence type="ECO:0000256" key="6">
    <source>
        <dbReference type="ARBA" id="ARBA00023136"/>
    </source>
</evidence>
<feature type="compositionally biased region" description="Basic and acidic residues" evidence="7">
    <location>
        <begin position="55"/>
        <end position="64"/>
    </location>
</feature>
<evidence type="ECO:0000256" key="3">
    <source>
        <dbReference type="ARBA" id="ARBA00022679"/>
    </source>
</evidence>
<keyword evidence="3" id="KW-0808">Transferase</keyword>
<dbReference type="SUPFAM" id="SSF53448">
    <property type="entry name" value="Nucleotide-diphospho-sugar transferases"/>
    <property type="match status" value="1"/>
</dbReference>
<keyword evidence="4 8" id="KW-0812">Transmembrane</keyword>
<feature type="compositionally biased region" description="Basic and acidic residues" evidence="7">
    <location>
        <begin position="159"/>
        <end position="178"/>
    </location>
</feature>
<evidence type="ECO:0000313" key="10">
    <source>
        <dbReference type="EMBL" id="CAL5218595.1"/>
    </source>
</evidence>
<comment type="caution">
    <text evidence="10">The sequence shown here is derived from an EMBL/GenBank/DDBJ whole genome shotgun (WGS) entry which is preliminary data.</text>
</comment>
<keyword evidence="11" id="KW-1185">Reference proteome</keyword>
<gene>
    <name evidence="10" type="primary">g290</name>
    <name evidence="10" type="ORF">VP750_LOCUS254</name>
</gene>
<proteinExistence type="predicted"/>
<accession>A0ABP1FJ18</accession>
<protein>
    <submittedName>
        <fullName evidence="10">G290 protein</fullName>
    </submittedName>
</protein>
<feature type="transmembrane region" description="Helical" evidence="8">
    <location>
        <begin position="468"/>
        <end position="488"/>
    </location>
</feature>
<feature type="transmembrane region" description="Helical" evidence="8">
    <location>
        <begin position="1027"/>
        <end position="1046"/>
    </location>
</feature>
<organism evidence="10 11">
    <name type="scientific">Coccomyxa viridis</name>
    <dbReference type="NCBI Taxonomy" id="1274662"/>
    <lineage>
        <taxon>Eukaryota</taxon>
        <taxon>Viridiplantae</taxon>
        <taxon>Chlorophyta</taxon>
        <taxon>core chlorophytes</taxon>
        <taxon>Trebouxiophyceae</taxon>
        <taxon>Trebouxiophyceae incertae sedis</taxon>
        <taxon>Coccomyxaceae</taxon>
        <taxon>Coccomyxa</taxon>
    </lineage>
</organism>
<dbReference type="InterPro" id="IPR029044">
    <property type="entry name" value="Nucleotide-diphossugar_trans"/>
</dbReference>
<feature type="domain" description="Glycosyltransferase 2-like" evidence="9">
    <location>
        <begin position="657"/>
        <end position="852"/>
    </location>
</feature>
<keyword evidence="6 8" id="KW-0472">Membrane</keyword>
<dbReference type="PANTHER" id="PTHR43867">
    <property type="entry name" value="CELLULOSE SYNTHASE CATALYTIC SUBUNIT A [UDP-FORMING]"/>
    <property type="match status" value="1"/>
</dbReference>
<evidence type="ECO:0000256" key="2">
    <source>
        <dbReference type="ARBA" id="ARBA00022676"/>
    </source>
</evidence>
<feature type="transmembrane region" description="Helical" evidence="8">
    <location>
        <begin position="865"/>
        <end position="890"/>
    </location>
</feature>
<sequence length="1148" mass="126693">MAAAQSLEEREMFLDELLDMTQADCNDADFQVFIEKRRLQSAGDVEDAARDWRRLTSARERREPAAAQTPPFAQHSDFAPRGWQPQNSARGRAEPATRRAASFEQHSDSAPSAPPVPDHAQYRDFAREERSNGFDARAAPRRWDTGEEYIYPRGNDAVPQREHVFGGDTARGGKDTDSAAGKEYERALAAATGAKAGSPDFQRFAAEVRHKDLTTSEAAQVWRKANAGTTRRPDSAREGERAPPGQAGQPGNASRHFTAAGAAPPAQARRSGSVESTRRPDSAHEGERAPPGQAGQPGNAARHFPAGAAPRDHAPQPGQVDAPAPEVTPPGRQSFHIQVPREVRIPINEPRIQGLDGVPVKGNIVGGDFYRDPRSTTYFKAGSNGGAAVVGGSTVPEGGKCRPDLQQCRDYTEKKQFARKWIQGYKICWLQLLVVLCLVSSALAYAILRGSHLTGTTAANVAPPPKAYAIIVFIVELMGMLTLLFYAAHTTCKPDPFMPSGSEKELGQQIIPRTAYHIRVLVPCYSEPTAVITNTVARAANATTPQGCQKSVYMCNDMNSSGPLEPDWESNPDLWDRDEKVKKKKKAAYNTHIDRSVWVSMPSPEWARNRTSVYYVSRPDKRQADTNPKAVNVNWCLNQIYQEYILAGKEIPATEVICILDADQAVHMDFFLRTVHLLDGNVRLGADDVAMVLTPQPFINIDASADIYGHVNAAFWFIMQPFYQIIGLISCTGTNFLLRAEAWRNVGGFPAYTLVEDFALGLELTLKGWKCRYIPDELVQGDAPNKLAMVLKQRGRWAQGHFQMWWHPYYNTISRFVFRKAPLKQYFWGILLGVWYSSGVFAYCSTIFGAPLLVIVPLINFWLGIFPVALARPVAIAGILYVFFSTLVIFHCPADKFKNFGYNRDTQAYRGKQLLYRLRALWQSNTSNNLLWLCYLEAAIQALCSTITGKPIPWVATGGGGKVTFSLKDTLFPLLAYITLLGSMIAAIIVMIFDGNQKLLPEGCKDPNYTNSIACHLGPLNPTLGISIGWTVYALIPNFLALMYIVGDCTLCACKGCGCCLSMCLACCGEGRQIVGDESKSEKLQMRCQSNWLKFATWLALPVSFAAIAFTMLMLALAIVQAPVGPNTPHPYYYETWDGIKALVHGQL</sequence>
<dbReference type="Pfam" id="PF13632">
    <property type="entry name" value="Glyco_trans_2_3"/>
    <property type="match status" value="1"/>
</dbReference>
<keyword evidence="2" id="KW-0328">Glycosyltransferase</keyword>
<dbReference type="EMBL" id="CAXHTA020000001">
    <property type="protein sequence ID" value="CAL5218595.1"/>
    <property type="molecule type" value="Genomic_DNA"/>
</dbReference>
<evidence type="ECO:0000256" key="7">
    <source>
        <dbReference type="SAM" id="MobiDB-lite"/>
    </source>
</evidence>
<feature type="transmembrane region" description="Helical" evidence="8">
    <location>
        <begin position="1095"/>
        <end position="1120"/>
    </location>
</feature>
<dbReference type="Gene3D" id="3.90.550.10">
    <property type="entry name" value="Spore Coat Polysaccharide Biosynthesis Protein SpsA, Chain A"/>
    <property type="match status" value="1"/>
</dbReference>
<feature type="region of interest" description="Disordered" evidence="7">
    <location>
        <begin position="214"/>
        <end position="333"/>
    </location>
</feature>
<dbReference type="InterPro" id="IPR050321">
    <property type="entry name" value="Glycosyltr_2/OpgH_subfam"/>
</dbReference>
<keyword evidence="5 8" id="KW-1133">Transmembrane helix</keyword>
<dbReference type="InterPro" id="IPR001173">
    <property type="entry name" value="Glyco_trans_2-like"/>
</dbReference>
<feature type="compositionally biased region" description="Low complexity" evidence="7">
    <location>
        <begin position="259"/>
        <end position="273"/>
    </location>
</feature>
<feature type="region of interest" description="Disordered" evidence="7">
    <location>
        <begin position="55"/>
        <end position="119"/>
    </location>
</feature>
<feature type="compositionally biased region" description="Basic and acidic residues" evidence="7">
    <location>
        <begin position="231"/>
        <end position="241"/>
    </location>
</feature>
<evidence type="ECO:0000256" key="4">
    <source>
        <dbReference type="ARBA" id="ARBA00022692"/>
    </source>
</evidence>